<dbReference type="VEuPathDB" id="FungiDB:ASPSYDRAFT_25506"/>
<dbReference type="EMBL" id="KV878582">
    <property type="protein sequence ID" value="OJJ63430.1"/>
    <property type="molecule type" value="Genomic_DNA"/>
</dbReference>
<dbReference type="GeneID" id="63760245"/>
<reference evidence="3" key="1">
    <citation type="journal article" date="2017" name="Genome Biol.">
        <title>Comparative genomics reveals high biological diversity and specific adaptations in the industrially and medically important fungal genus Aspergillus.</title>
        <authorList>
            <person name="de Vries R.P."/>
            <person name="Riley R."/>
            <person name="Wiebenga A."/>
            <person name="Aguilar-Osorio G."/>
            <person name="Amillis S."/>
            <person name="Uchima C.A."/>
            <person name="Anderluh G."/>
            <person name="Asadollahi M."/>
            <person name="Askin M."/>
            <person name="Barry K."/>
            <person name="Battaglia E."/>
            <person name="Bayram O."/>
            <person name="Benocci T."/>
            <person name="Braus-Stromeyer S.A."/>
            <person name="Caldana C."/>
            <person name="Canovas D."/>
            <person name="Cerqueira G.C."/>
            <person name="Chen F."/>
            <person name="Chen W."/>
            <person name="Choi C."/>
            <person name="Clum A."/>
            <person name="Dos Santos R.A."/>
            <person name="Damasio A.R."/>
            <person name="Diallinas G."/>
            <person name="Emri T."/>
            <person name="Fekete E."/>
            <person name="Flipphi M."/>
            <person name="Freyberg S."/>
            <person name="Gallo A."/>
            <person name="Gournas C."/>
            <person name="Habgood R."/>
            <person name="Hainaut M."/>
            <person name="Harispe M.L."/>
            <person name="Henrissat B."/>
            <person name="Hilden K.S."/>
            <person name="Hope R."/>
            <person name="Hossain A."/>
            <person name="Karabika E."/>
            <person name="Karaffa L."/>
            <person name="Karanyi Z."/>
            <person name="Krasevec N."/>
            <person name="Kuo A."/>
            <person name="Kusch H."/>
            <person name="LaButti K."/>
            <person name="Lagendijk E.L."/>
            <person name="Lapidus A."/>
            <person name="Levasseur A."/>
            <person name="Lindquist E."/>
            <person name="Lipzen A."/>
            <person name="Logrieco A.F."/>
            <person name="MacCabe A."/>
            <person name="Maekelae M.R."/>
            <person name="Malavazi I."/>
            <person name="Melin P."/>
            <person name="Meyer V."/>
            <person name="Mielnichuk N."/>
            <person name="Miskei M."/>
            <person name="Molnar A.P."/>
            <person name="Mule G."/>
            <person name="Ngan C.Y."/>
            <person name="Orejas M."/>
            <person name="Orosz E."/>
            <person name="Ouedraogo J.P."/>
            <person name="Overkamp K.M."/>
            <person name="Park H.-S."/>
            <person name="Perrone G."/>
            <person name="Piumi F."/>
            <person name="Punt P.J."/>
            <person name="Ram A.F."/>
            <person name="Ramon A."/>
            <person name="Rauscher S."/>
            <person name="Record E."/>
            <person name="Riano-Pachon D.M."/>
            <person name="Robert V."/>
            <person name="Roehrig J."/>
            <person name="Ruller R."/>
            <person name="Salamov A."/>
            <person name="Salih N.S."/>
            <person name="Samson R.A."/>
            <person name="Sandor E."/>
            <person name="Sanguinetti M."/>
            <person name="Schuetze T."/>
            <person name="Sepcic K."/>
            <person name="Shelest E."/>
            <person name="Sherlock G."/>
            <person name="Sophianopoulou V."/>
            <person name="Squina F.M."/>
            <person name="Sun H."/>
            <person name="Susca A."/>
            <person name="Todd R.B."/>
            <person name="Tsang A."/>
            <person name="Unkles S.E."/>
            <person name="van de Wiele N."/>
            <person name="van Rossen-Uffink D."/>
            <person name="Oliveira J.V."/>
            <person name="Vesth T.C."/>
            <person name="Visser J."/>
            <person name="Yu J.-H."/>
            <person name="Zhou M."/>
            <person name="Andersen M.R."/>
            <person name="Archer D.B."/>
            <person name="Baker S.E."/>
            <person name="Benoit I."/>
            <person name="Brakhage A.A."/>
            <person name="Braus G.H."/>
            <person name="Fischer R."/>
            <person name="Frisvad J.C."/>
            <person name="Goldman G.H."/>
            <person name="Houbraken J."/>
            <person name="Oakley B."/>
            <person name="Pocsi I."/>
            <person name="Scazzocchio C."/>
            <person name="Seiboth B."/>
            <person name="vanKuyk P.A."/>
            <person name="Wortman J."/>
            <person name="Dyer P.S."/>
            <person name="Grigoriev I.V."/>
        </authorList>
    </citation>
    <scope>NUCLEOTIDE SEQUENCE [LARGE SCALE GENOMIC DNA]</scope>
    <source>
        <strain evidence="3">CBS 593.65</strain>
    </source>
</reference>
<name>A0A1L9TVH0_9EURO</name>
<proteinExistence type="predicted"/>
<feature type="region of interest" description="Disordered" evidence="1">
    <location>
        <begin position="82"/>
        <end position="106"/>
    </location>
</feature>
<protein>
    <submittedName>
        <fullName evidence="2">Uncharacterized protein</fullName>
    </submittedName>
</protein>
<evidence type="ECO:0000313" key="2">
    <source>
        <dbReference type="EMBL" id="OJJ63430.1"/>
    </source>
</evidence>
<evidence type="ECO:0000256" key="1">
    <source>
        <dbReference type="SAM" id="MobiDB-lite"/>
    </source>
</evidence>
<keyword evidence="3" id="KW-1185">Reference proteome</keyword>
<sequence>MGNQYGRLEGANCKAPHCHKGHGGFARRAINFTEIILGMPLLIPETGGDGLDWFSGFRALQLDYLDYPEQFQIDSANRPHGGVWSEWQSGAEGGNRAPVRVEKGQG</sequence>
<accession>A0A1L9TVH0</accession>
<dbReference type="RefSeq" id="XP_040707236.1">
    <property type="nucleotide sequence ID" value="XM_040844172.1"/>
</dbReference>
<organism evidence="2 3">
    <name type="scientific">Aspergillus sydowii CBS 593.65</name>
    <dbReference type="NCBI Taxonomy" id="1036612"/>
    <lineage>
        <taxon>Eukaryota</taxon>
        <taxon>Fungi</taxon>
        <taxon>Dikarya</taxon>
        <taxon>Ascomycota</taxon>
        <taxon>Pezizomycotina</taxon>
        <taxon>Eurotiomycetes</taxon>
        <taxon>Eurotiomycetidae</taxon>
        <taxon>Eurotiales</taxon>
        <taxon>Aspergillaceae</taxon>
        <taxon>Aspergillus</taxon>
        <taxon>Aspergillus subgen. Nidulantes</taxon>
    </lineage>
</organism>
<dbReference type="Proteomes" id="UP000184356">
    <property type="component" value="Unassembled WGS sequence"/>
</dbReference>
<dbReference type="AlphaFoldDB" id="A0A1L9TVH0"/>
<evidence type="ECO:0000313" key="3">
    <source>
        <dbReference type="Proteomes" id="UP000184356"/>
    </source>
</evidence>
<gene>
    <name evidence="2" type="ORF">ASPSYDRAFT_25506</name>
</gene>